<gene>
    <name evidence="1" type="ORF">MCOR_26780</name>
</gene>
<dbReference type="EMBL" id="CACVKT020004828">
    <property type="protein sequence ID" value="CAC5391797.1"/>
    <property type="molecule type" value="Genomic_DNA"/>
</dbReference>
<evidence type="ECO:0000313" key="2">
    <source>
        <dbReference type="Proteomes" id="UP000507470"/>
    </source>
</evidence>
<evidence type="ECO:0000313" key="1">
    <source>
        <dbReference type="EMBL" id="CAC5391797.1"/>
    </source>
</evidence>
<name>A0A6J8CAG3_MYTCO</name>
<sequence>MERQKQTLNEHIESVINIEDILDRQYDSLSKLYSSVETDDGIMESIPDSDEKAIIFQHADDTTLTLECTPDEWEKVILNETKPVKCNNVPLIIVNYNNETKPVKCNVPLIIVNYNNETKDFVCRRTKYLYGIFIDKCCVELHHYWLESLNVHFF</sequence>
<reference evidence="1 2" key="1">
    <citation type="submission" date="2020-06" db="EMBL/GenBank/DDBJ databases">
        <authorList>
            <person name="Li R."/>
            <person name="Bekaert M."/>
        </authorList>
    </citation>
    <scope>NUCLEOTIDE SEQUENCE [LARGE SCALE GENOMIC DNA]</scope>
    <source>
        <strain evidence="2">wild</strain>
    </source>
</reference>
<organism evidence="1 2">
    <name type="scientific">Mytilus coruscus</name>
    <name type="common">Sea mussel</name>
    <dbReference type="NCBI Taxonomy" id="42192"/>
    <lineage>
        <taxon>Eukaryota</taxon>
        <taxon>Metazoa</taxon>
        <taxon>Spiralia</taxon>
        <taxon>Lophotrochozoa</taxon>
        <taxon>Mollusca</taxon>
        <taxon>Bivalvia</taxon>
        <taxon>Autobranchia</taxon>
        <taxon>Pteriomorphia</taxon>
        <taxon>Mytilida</taxon>
        <taxon>Mytiloidea</taxon>
        <taxon>Mytilidae</taxon>
        <taxon>Mytilinae</taxon>
        <taxon>Mytilus</taxon>
    </lineage>
</organism>
<dbReference type="Proteomes" id="UP000507470">
    <property type="component" value="Unassembled WGS sequence"/>
</dbReference>
<protein>
    <submittedName>
        <fullName evidence="1">Uncharacterized protein</fullName>
    </submittedName>
</protein>
<accession>A0A6J8CAG3</accession>
<dbReference type="AlphaFoldDB" id="A0A6J8CAG3"/>
<proteinExistence type="predicted"/>
<keyword evidence="2" id="KW-1185">Reference proteome</keyword>